<dbReference type="AlphaFoldDB" id="A0A2S7DAG1"/>
<dbReference type="EMBL" id="MDEH01000015">
    <property type="protein sequence ID" value="PPU70800.1"/>
    <property type="molecule type" value="Genomic_DNA"/>
</dbReference>
<proteinExistence type="predicted"/>
<gene>
    <name evidence="1" type="ORF">XmelCFBP4644_18430</name>
</gene>
<dbReference type="Proteomes" id="UP000239865">
    <property type="component" value="Unassembled WGS sequence"/>
</dbReference>
<protein>
    <submittedName>
        <fullName evidence="1">Uncharacterized protein</fullName>
    </submittedName>
</protein>
<accession>A0A2S7DAG1</accession>
<organism evidence="1 2">
    <name type="scientific">Xanthomonas melonis</name>
    <dbReference type="NCBI Taxonomy" id="56456"/>
    <lineage>
        <taxon>Bacteria</taxon>
        <taxon>Pseudomonadati</taxon>
        <taxon>Pseudomonadota</taxon>
        <taxon>Gammaproteobacteria</taxon>
        <taxon>Lysobacterales</taxon>
        <taxon>Lysobacteraceae</taxon>
        <taxon>Xanthomonas</taxon>
    </lineage>
</organism>
<sequence length="69" mass="8105">MISFFWILVKTTKENMAFECTFTAHDQINKAFDPSSLVKLIFPKNVKARRKIASIFLVMIGNRVRDRNR</sequence>
<evidence type="ECO:0000313" key="2">
    <source>
        <dbReference type="Proteomes" id="UP000239865"/>
    </source>
</evidence>
<name>A0A2S7DAG1_9XANT</name>
<comment type="caution">
    <text evidence="1">The sequence shown here is derived from an EMBL/GenBank/DDBJ whole genome shotgun (WGS) entry which is preliminary data.</text>
</comment>
<evidence type="ECO:0000313" key="1">
    <source>
        <dbReference type="EMBL" id="PPU70800.1"/>
    </source>
</evidence>
<reference evidence="1 2" key="1">
    <citation type="submission" date="2016-08" db="EMBL/GenBank/DDBJ databases">
        <authorList>
            <person name="Seilhamer J.J."/>
        </authorList>
    </citation>
    <scope>NUCLEOTIDE SEQUENCE [LARGE SCALE GENOMIC DNA]</scope>
    <source>
        <strain evidence="1 2">CFBP4644</strain>
    </source>
</reference>